<evidence type="ECO:0000313" key="2">
    <source>
        <dbReference type="EMBL" id="SOC39918.1"/>
    </source>
</evidence>
<protein>
    <submittedName>
        <fullName evidence="2">Transporter family-2 protein</fullName>
    </submittedName>
</protein>
<proteinExistence type="predicted"/>
<dbReference type="Proteomes" id="UP000219252">
    <property type="component" value="Unassembled WGS sequence"/>
</dbReference>
<dbReference type="Pfam" id="PF04657">
    <property type="entry name" value="DMT_YdcZ"/>
    <property type="match status" value="1"/>
</dbReference>
<keyword evidence="1" id="KW-0472">Membrane</keyword>
<evidence type="ECO:0000313" key="3">
    <source>
        <dbReference type="Proteomes" id="UP000219252"/>
    </source>
</evidence>
<keyword evidence="3" id="KW-1185">Reference proteome</keyword>
<dbReference type="AlphaFoldDB" id="A0A285UEW0"/>
<keyword evidence="1" id="KW-0812">Transmembrane</keyword>
<feature type="transmembrane region" description="Helical" evidence="1">
    <location>
        <begin position="38"/>
        <end position="58"/>
    </location>
</feature>
<keyword evidence="1" id="KW-1133">Transmembrane helix</keyword>
<name>A0A285UEW0_9BACL</name>
<dbReference type="GO" id="GO:0005886">
    <property type="term" value="C:plasma membrane"/>
    <property type="evidence" value="ECO:0007669"/>
    <property type="project" value="TreeGrafter"/>
</dbReference>
<feature type="transmembrane region" description="Helical" evidence="1">
    <location>
        <begin position="70"/>
        <end position="88"/>
    </location>
</feature>
<sequence>MFIKLFFPLLALIAGMTVAIQGQINGGLGKKIGVIEGAFISFALGTLFLLLVLIFFGNGQITSISTVPKWQLLGGILGAFFILVQVLVVPKIGVSTTLLAVIVGQIILSVVIDHFGLFGAERNPVDVNKLAAVFLMFIALFLYTKK</sequence>
<gene>
    <name evidence="2" type="ORF">SAMN05877842_106187</name>
</gene>
<dbReference type="EMBL" id="OBQC01000006">
    <property type="protein sequence ID" value="SOC39918.1"/>
    <property type="molecule type" value="Genomic_DNA"/>
</dbReference>
<organism evidence="2 3">
    <name type="scientific">Ureibacillus acetophenoni</name>
    <dbReference type="NCBI Taxonomy" id="614649"/>
    <lineage>
        <taxon>Bacteria</taxon>
        <taxon>Bacillati</taxon>
        <taxon>Bacillota</taxon>
        <taxon>Bacilli</taxon>
        <taxon>Bacillales</taxon>
        <taxon>Caryophanaceae</taxon>
        <taxon>Ureibacillus</taxon>
    </lineage>
</organism>
<accession>A0A285UEW0</accession>
<dbReference type="PANTHER" id="PTHR34821:SF2">
    <property type="entry name" value="INNER MEMBRANE PROTEIN YDCZ"/>
    <property type="match status" value="1"/>
</dbReference>
<feature type="transmembrane region" description="Helical" evidence="1">
    <location>
        <begin position="94"/>
        <end position="115"/>
    </location>
</feature>
<feature type="transmembrane region" description="Helical" evidence="1">
    <location>
        <begin position="127"/>
        <end position="144"/>
    </location>
</feature>
<evidence type="ECO:0000256" key="1">
    <source>
        <dbReference type="SAM" id="Phobius"/>
    </source>
</evidence>
<dbReference type="InterPro" id="IPR006750">
    <property type="entry name" value="YdcZ"/>
</dbReference>
<reference evidence="3" key="1">
    <citation type="submission" date="2017-08" db="EMBL/GenBank/DDBJ databases">
        <authorList>
            <person name="Varghese N."/>
            <person name="Submissions S."/>
        </authorList>
    </citation>
    <scope>NUCLEOTIDE SEQUENCE [LARGE SCALE GENOMIC DNA]</scope>
    <source>
        <strain evidence="3">JC23</strain>
    </source>
</reference>
<dbReference type="PANTHER" id="PTHR34821">
    <property type="entry name" value="INNER MEMBRANE PROTEIN YDCZ"/>
    <property type="match status" value="1"/>
</dbReference>